<keyword evidence="6" id="KW-0119">Carbohydrate metabolism</keyword>
<evidence type="ECO:0000256" key="6">
    <source>
        <dbReference type="ARBA" id="ARBA00023277"/>
    </source>
</evidence>
<comment type="caution">
    <text evidence="10">The sequence shown here is derived from an EMBL/GenBank/DDBJ whole genome shotgun (WGS) entry which is preliminary data.</text>
</comment>
<dbReference type="Gene3D" id="3.40.50.10840">
    <property type="entry name" value="Putative sugar-binding, N-terminal domain"/>
    <property type="match status" value="1"/>
</dbReference>
<accession>A0A4R4VPZ6</accession>
<comment type="similarity">
    <text evidence="1">Belongs to the four-carbon acid sugar kinase family.</text>
</comment>
<dbReference type="EMBL" id="SMKS01000052">
    <property type="protein sequence ID" value="TDD02180.1"/>
    <property type="molecule type" value="Genomic_DNA"/>
</dbReference>
<keyword evidence="3" id="KW-0547">Nucleotide-binding</keyword>
<dbReference type="Pfam" id="PF17042">
    <property type="entry name" value="NBD_C"/>
    <property type="match status" value="1"/>
</dbReference>
<evidence type="ECO:0000256" key="5">
    <source>
        <dbReference type="ARBA" id="ARBA00022840"/>
    </source>
</evidence>
<feature type="domain" description="Four-carbon acid sugar kinase N-terminal" evidence="8">
    <location>
        <begin position="8"/>
        <end position="217"/>
    </location>
</feature>
<sequence>MNLLTNGLLVLADDLSGAVETAACLRPIDASATVELARTDSPQVAHNAQSVVVVDLDHRALTAAEAARITHAALRGAGERAVFVKIDSQLRGNVAAVLGAAADRPLVVAPALPALHRTVVDGIAHLNGVALHRSQAWRVEGTSPPRSIAGALAPLSCRTISLKTVRSQNLATALAECAAAGEVPVCDGETDADLDAVVAAAPAGARLAGSGGLAAALGRTACLSTAETPPPPTGNPVLIVVGTASPEAAEQLRVAELRGTRIVGCSPTDLIGRGTSESALSRALVALERGPTALSIDSAEPIAPGQSRDLVRGLASTAAGIVERSPGPVDLVLTGGETARLVLDALGVRALVPVGQIHHGAVRSRTPAGASVVTRPGSFGGSDSLSRIVEHLRPQESKG</sequence>
<evidence type="ECO:0000256" key="1">
    <source>
        <dbReference type="ARBA" id="ARBA00005715"/>
    </source>
</evidence>
<dbReference type="InterPro" id="IPR042213">
    <property type="entry name" value="NBD_C_sf"/>
</dbReference>
<dbReference type="OrthoDB" id="9778478at2"/>
<keyword evidence="4" id="KW-0418">Kinase</keyword>
<dbReference type="Pfam" id="PF07005">
    <property type="entry name" value="SBD_N"/>
    <property type="match status" value="1"/>
</dbReference>
<dbReference type="Proteomes" id="UP000295674">
    <property type="component" value="Unassembled WGS sequence"/>
</dbReference>
<evidence type="ECO:0000256" key="4">
    <source>
        <dbReference type="ARBA" id="ARBA00022777"/>
    </source>
</evidence>
<protein>
    <recommendedName>
        <fullName evidence="12">4-hydroxythreonine-4-phosphate dehydrogenase</fullName>
    </recommendedName>
</protein>
<dbReference type="Gene3D" id="3.40.980.20">
    <property type="entry name" value="Four-carbon acid sugar kinase, nucleotide binding domain"/>
    <property type="match status" value="1"/>
</dbReference>
<dbReference type="SUPFAM" id="SSF142764">
    <property type="entry name" value="YgbK-like"/>
    <property type="match status" value="1"/>
</dbReference>
<dbReference type="GO" id="GO:0005524">
    <property type="term" value="F:ATP binding"/>
    <property type="evidence" value="ECO:0007669"/>
    <property type="project" value="UniProtKB-KW"/>
</dbReference>
<feature type="region of interest" description="Disordered" evidence="7">
    <location>
        <begin position="364"/>
        <end position="384"/>
    </location>
</feature>
<reference evidence="10 11" key="1">
    <citation type="submission" date="2019-03" db="EMBL/GenBank/DDBJ databases">
        <title>Draft genome sequences of novel Actinobacteria.</title>
        <authorList>
            <person name="Sahin N."/>
            <person name="Ay H."/>
            <person name="Saygin H."/>
        </authorList>
    </citation>
    <scope>NUCLEOTIDE SEQUENCE [LARGE SCALE GENOMIC DNA]</scope>
    <source>
        <strain evidence="10 11">16K309</strain>
    </source>
</reference>
<evidence type="ECO:0000256" key="7">
    <source>
        <dbReference type="SAM" id="MobiDB-lite"/>
    </source>
</evidence>
<evidence type="ECO:0000259" key="8">
    <source>
        <dbReference type="Pfam" id="PF07005"/>
    </source>
</evidence>
<gene>
    <name evidence="10" type="ORF">E1181_23570</name>
</gene>
<dbReference type="InterPro" id="IPR010737">
    <property type="entry name" value="4-carb_acid_sugar_kinase_N"/>
</dbReference>
<evidence type="ECO:0000256" key="2">
    <source>
        <dbReference type="ARBA" id="ARBA00022679"/>
    </source>
</evidence>
<dbReference type="InterPro" id="IPR037051">
    <property type="entry name" value="4-carb_acid_sugar_kinase_N_sf"/>
</dbReference>
<proteinExistence type="inferred from homology"/>
<dbReference type="GO" id="GO:0016301">
    <property type="term" value="F:kinase activity"/>
    <property type="evidence" value="ECO:0007669"/>
    <property type="project" value="UniProtKB-KW"/>
</dbReference>
<evidence type="ECO:0000259" key="9">
    <source>
        <dbReference type="Pfam" id="PF17042"/>
    </source>
</evidence>
<evidence type="ECO:0000313" key="11">
    <source>
        <dbReference type="Proteomes" id="UP000295674"/>
    </source>
</evidence>
<evidence type="ECO:0000313" key="10">
    <source>
        <dbReference type="EMBL" id="TDD02180.1"/>
    </source>
</evidence>
<organism evidence="10 11">
    <name type="scientific">Saccharopolyspora terrae</name>
    <dbReference type="NCBI Taxonomy" id="2530384"/>
    <lineage>
        <taxon>Bacteria</taxon>
        <taxon>Bacillati</taxon>
        <taxon>Actinomycetota</taxon>
        <taxon>Actinomycetes</taxon>
        <taxon>Pseudonocardiales</taxon>
        <taxon>Pseudonocardiaceae</taxon>
        <taxon>Saccharopolyspora</taxon>
    </lineage>
</organism>
<dbReference type="AlphaFoldDB" id="A0A4R4VPZ6"/>
<evidence type="ECO:0000256" key="3">
    <source>
        <dbReference type="ARBA" id="ARBA00022741"/>
    </source>
</evidence>
<evidence type="ECO:0008006" key="12">
    <source>
        <dbReference type="Google" id="ProtNLM"/>
    </source>
</evidence>
<dbReference type="InterPro" id="IPR031475">
    <property type="entry name" value="NBD_C"/>
</dbReference>
<keyword evidence="2" id="KW-0808">Transferase</keyword>
<keyword evidence="11" id="KW-1185">Reference proteome</keyword>
<feature type="domain" description="Four-carbon acid sugar kinase nucleotide binding" evidence="9">
    <location>
        <begin position="238"/>
        <end position="385"/>
    </location>
</feature>
<keyword evidence="5" id="KW-0067">ATP-binding</keyword>
<name>A0A4R4VPZ6_9PSEU</name>